<gene>
    <name evidence="1" type="ORF">CAL12_16975</name>
</gene>
<dbReference type="STRING" id="1416806.CAL12_16975"/>
<keyword evidence="2" id="KW-1185">Reference proteome</keyword>
<name>A0A1W6YMP3_9BORD</name>
<sequence length="67" mass="7628">MFQMEGIDIPAEKPWMRRWLIGEKDAEVHTDIALIRAIREKLPQVHPVPAHDSRGYAAIPVYPASAH</sequence>
<evidence type="ECO:0000313" key="1">
    <source>
        <dbReference type="EMBL" id="ARP82342.1"/>
    </source>
</evidence>
<dbReference type="AlphaFoldDB" id="A0A1W6YMP3"/>
<dbReference type="KEGG" id="bgv:CAL12_16975"/>
<accession>A0A1W6YMP3</accession>
<dbReference type="EMBL" id="CP021108">
    <property type="protein sequence ID" value="ARP82342.1"/>
    <property type="molecule type" value="Genomic_DNA"/>
</dbReference>
<evidence type="ECO:0000313" key="2">
    <source>
        <dbReference type="Proteomes" id="UP000194151"/>
    </source>
</evidence>
<reference evidence="1 2" key="1">
    <citation type="submission" date="2017-05" db="EMBL/GenBank/DDBJ databases">
        <title>Complete and WGS of Bordetella genogroups.</title>
        <authorList>
            <person name="Spilker T."/>
            <person name="LiPuma J."/>
        </authorList>
    </citation>
    <scope>NUCLEOTIDE SEQUENCE [LARGE SCALE GENOMIC DNA]</scope>
    <source>
        <strain evidence="1 2">AU19157</strain>
    </source>
</reference>
<organism evidence="1 2">
    <name type="scientific">Bordetella genomosp. 8</name>
    <dbReference type="NCBI Taxonomy" id="1416806"/>
    <lineage>
        <taxon>Bacteria</taxon>
        <taxon>Pseudomonadati</taxon>
        <taxon>Pseudomonadota</taxon>
        <taxon>Betaproteobacteria</taxon>
        <taxon>Burkholderiales</taxon>
        <taxon>Alcaligenaceae</taxon>
        <taxon>Bordetella</taxon>
    </lineage>
</organism>
<proteinExistence type="predicted"/>
<protein>
    <submittedName>
        <fullName evidence="1">Uncharacterized protein</fullName>
    </submittedName>
</protein>
<dbReference type="Proteomes" id="UP000194151">
    <property type="component" value="Chromosome"/>
</dbReference>